<dbReference type="InParanoid" id="H2YT53"/>
<dbReference type="Ensembl" id="ENSCSAVT00000008623.1">
    <property type="protein sequence ID" value="ENSCSAVP00000008513.1"/>
    <property type="gene ID" value="ENSCSAVG00000005056.1"/>
</dbReference>
<reference evidence="2" key="1">
    <citation type="submission" date="2003-08" db="EMBL/GenBank/DDBJ databases">
        <authorList>
            <person name="Birren B."/>
            <person name="Nusbaum C."/>
            <person name="Abebe A."/>
            <person name="Abouelleil A."/>
            <person name="Adekoya E."/>
            <person name="Ait-zahra M."/>
            <person name="Allen N."/>
            <person name="Allen T."/>
            <person name="An P."/>
            <person name="Anderson M."/>
            <person name="Anderson S."/>
            <person name="Arachchi H."/>
            <person name="Armbruster J."/>
            <person name="Bachantsang P."/>
            <person name="Baldwin J."/>
            <person name="Barry A."/>
            <person name="Bayul T."/>
            <person name="Blitshsteyn B."/>
            <person name="Bloom T."/>
            <person name="Blye J."/>
            <person name="Boguslavskiy L."/>
            <person name="Borowsky M."/>
            <person name="Boukhgalter B."/>
            <person name="Brunache A."/>
            <person name="Butler J."/>
            <person name="Calixte N."/>
            <person name="Calvo S."/>
            <person name="Camarata J."/>
            <person name="Campo K."/>
            <person name="Chang J."/>
            <person name="Cheshatsang Y."/>
            <person name="Citroen M."/>
            <person name="Collymore A."/>
            <person name="Considine T."/>
            <person name="Cook A."/>
            <person name="Cooke P."/>
            <person name="Corum B."/>
            <person name="Cuomo C."/>
            <person name="David R."/>
            <person name="Dawoe T."/>
            <person name="Degray S."/>
            <person name="Dodge S."/>
            <person name="Dooley K."/>
            <person name="Dorje P."/>
            <person name="Dorjee K."/>
            <person name="Dorris L."/>
            <person name="Duffey N."/>
            <person name="Dupes A."/>
            <person name="Elkins T."/>
            <person name="Engels R."/>
            <person name="Erickson J."/>
            <person name="Farina A."/>
            <person name="Faro S."/>
            <person name="Ferreira P."/>
            <person name="Fischer H."/>
            <person name="Fitzgerald M."/>
            <person name="Foley K."/>
            <person name="Gage D."/>
            <person name="Galagan J."/>
            <person name="Gearin G."/>
            <person name="Gnerre S."/>
            <person name="Gnirke A."/>
            <person name="Goyette A."/>
            <person name="Graham J."/>
            <person name="Grandbois E."/>
            <person name="Gyaltsen K."/>
            <person name="Hafez N."/>
            <person name="Hagopian D."/>
            <person name="Hagos B."/>
            <person name="Hall J."/>
            <person name="Hatcher B."/>
            <person name="Heller A."/>
            <person name="Higgins H."/>
            <person name="Honan T."/>
            <person name="Horn A."/>
            <person name="Houde N."/>
            <person name="Hughes L."/>
            <person name="Hulme W."/>
            <person name="Husby E."/>
            <person name="Iliev I."/>
            <person name="Jaffe D."/>
            <person name="Jones C."/>
            <person name="Kamal M."/>
            <person name="Kamat A."/>
            <person name="Kamvysselis M."/>
            <person name="Karlsson E."/>
            <person name="Kells C."/>
            <person name="Kieu A."/>
            <person name="Kisner P."/>
            <person name="Kodira C."/>
            <person name="Kulbokas E."/>
            <person name="Labutti K."/>
            <person name="Lama D."/>
            <person name="Landers T."/>
            <person name="Leger J."/>
            <person name="Levine S."/>
            <person name="Lewis D."/>
            <person name="Lewis T."/>
            <person name="Lindblad-toh K."/>
            <person name="Liu X."/>
            <person name="Lokyitsang T."/>
            <person name="Lokyitsang Y."/>
            <person name="Lucien O."/>
            <person name="Lui A."/>
            <person name="Ma L.J."/>
            <person name="Mabbitt R."/>
            <person name="Macdonald J."/>
            <person name="Maclean C."/>
            <person name="Major J."/>
            <person name="Manning J."/>
            <person name="Marabella R."/>
            <person name="Maru K."/>
            <person name="Matthews C."/>
            <person name="Mauceli E."/>
            <person name="Mccarthy M."/>
            <person name="Mcdonough S."/>
            <person name="Mcghee T."/>
            <person name="Meldrim J."/>
            <person name="Meneus L."/>
            <person name="Mesirov J."/>
            <person name="Mihalev A."/>
            <person name="Mihova T."/>
            <person name="Mikkelsen T."/>
            <person name="Mlenga V."/>
            <person name="Moru K."/>
            <person name="Mozes J."/>
            <person name="Mulrain L."/>
            <person name="Munson G."/>
            <person name="Naylor J."/>
            <person name="Newes C."/>
            <person name="Nguyen C."/>
            <person name="Nguyen N."/>
            <person name="Nguyen T."/>
            <person name="Nicol R."/>
            <person name="Nielsen C."/>
            <person name="Nizzari M."/>
            <person name="Norbu C."/>
            <person name="Norbu N."/>
            <person name="O'donnell P."/>
            <person name="Okoawo O."/>
            <person name="O'leary S."/>
            <person name="Omotosho B."/>
            <person name="O'neill K."/>
            <person name="Osman S."/>
            <person name="Parker S."/>
            <person name="Perrin D."/>
            <person name="Phunkhang P."/>
            <person name="Piqani B."/>
            <person name="Purcell S."/>
            <person name="Rachupka T."/>
            <person name="Ramasamy U."/>
            <person name="Rameau R."/>
            <person name="Ray V."/>
            <person name="Raymond C."/>
            <person name="Retta R."/>
            <person name="Richardson S."/>
            <person name="Rise C."/>
            <person name="Rodriguez J."/>
            <person name="Rogers J."/>
            <person name="Rogov P."/>
            <person name="Rutman M."/>
            <person name="Schupbach R."/>
            <person name="Seaman C."/>
            <person name="Settipalli S."/>
            <person name="Sharpe T."/>
            <person name="Sheridan J."/>
            <person name="Sherpa N."/>
            <person name="Shi J."/>
            <person name="Smirnov S."/>
            <person name="Smith C."/>
            <person name="Sougnez C."/>
            <person name="Spencer B."/>
            <person name="Stalker J."/>
            <person name="Stange-thomann N."/>
            <person name="Stavropoulos S."/>
            <person name="Stetson K."/>
            <person name="Stone C."/>
            <person name="Stone S."/>
            <person name="Stubbs M."/>
            <person name="Talamas J."/>
            <person name="Tchuinga P."/>
            <person name="Tenzing P."/>
            <person name="Tesfaye S."/>
            <person name="Theodore J."/>
            <person name="Thoulutsang Y."/>
            <person name="Topham K."/>
            <person name="Towey S."/>
            <person name="Tsamla T."/>
            <person name="Tsomo N."/>
            <person name="Vallee D."/>
            <person name="Vassiliev H."/>
            <person name="Venkataraman V."/>
            <person name="Vinson J."/>
            <person name="Vo A."/>
            <person name="Wade C."/>
            <person name="Wang S."/>
            <person name="Wangchuk T."/>
            <person name="Wangdi T."/>
            <person name="Whittaker C."/>
            <person name="Wilkinson J."/>
            <person name="Wu Y."/>
            <person name="Wyman D."/>
            <person name="Yadav S."/>
            <person name="Yang S."/>
            <person name="Yang X."/>
            <person name="Yeager S."/>
            <person name="Yee E."/>
            <person name="Young G."/>
            <person name="Zainoun J."/>
            <person name="Zembeck L."/>
            <person name="Zimmer A."/>
            <person name="Zody M."/>
            <person name="Lander E."/>
        </authorList>
    </citation>
    <scope>NUCLEOTIDE SEQUENCE [LARGE SCALE GENOMIC DNA]</scope>
</reference>
<dbReference type="AlphaFoldDB" id="H2YT53"/>
<reference evidence="1" key="2">
    <citation type="submission" date="2025-08" db="UniProtKB">
        <authorList>
            <consortium name="Ensembl"/>
        </authorList>
    </citation>
    <scope>IDENTIFICATION</scope>
</reference>
<dbReference type="HOGENOM" id="CLU_3244618_0_0_1"/>
<sequence length="43" mass="4948">LCQLSGYQSYKWSIILHPPSSLFNQQPVSILLKDKTKWLLTDG</sequence>
<evidence type="ECO:0000313" key="2">
    <source>
        <dbReference type="Proteomes" id="UP000007875"/>
    </source>
</evidence>
<dbReference type="Proteomes" id="UP000007875">
    <property type="component" value="Unassembled WGS sequence"/>
</dbReference>
<proteinExistence type="predicted"/>
<accession>H2YT53</accession>
<keyword evidence="2" id="KW-1185">Reference proteome</keyword>
<protein>
    <submittedName>
        <fullName evidence="1">Uncharacterized protein</fullName>
    </submittedName>
</protein>
<evidence type="ECO:0000313" key="1">
    <source>
        <dbReference type="Ensembl" id="ENSCSAVP00000008513.1"/>
    </source>
</evidence>
<organism evidence="1 2">
    <name type="scientific">Ciona savignyi</name>
    <name type="common">Pacific transparent sea squirt</name>
    <dbReference type="NCBI Taxonomy" id="51511"/>
    <lineage>
        <taxon>Eukaryota</taxon>
        <taxon>Metazoa</taxon>
        <taxon>Chordata</taxon>
        <taxon>Tunicata</taxon>
        <taxon>Ascidiacea</taxon>
        <taxon>Phlebobranchia</taxon>
        <taxon>Cionidae</taxon>
        <taxon>Ciona</taxon>
    </lineage>
</organism>
<reference evidence="1" key="3">
    <citation type="submission" date="2025-09" db="UniProtKB">
        <authorList>
            <consortium name="Ensembl"/>
        </authorList>
    </citation>
    <scope>IDENTIFICATION</scope>
</reference>
<name>H2YT53_CIOSA</name>